<feature type="signal peptide" evidence="2">
    <location>
        <begin position="1"/>
        <end position="23"/>
    </location>
</feature>
<accession>A0A3R8T8N2</accession>
<sequence>MLTKSTMAITGLTLTLIASNVTWATHAFYQDVALRHWQQSADDTTSLLNQALSVLPVAADEEASQHEVIAAAQRAGAATAPYEKGGYIWVESLGMKFNAQGRLVSVATGDLDQDTEPAHGEDIRMESGTVASRTGMAPGSM</sequence>
<evidence type="ECO:0000256" key="1">
    <source>
        <dbReference type="SAM" id="MobiDB-lite"/>
    </source>
</evidence>
<feature type="compositionally biased region" description="Basic and acidic residues" evidence="1">
    <location>
        <begin position="116"/>
        <end position="125"/>
    </location>
</feature>
<dbReference type="RefSeq" id="WP_125245359.1">
    <property type="nucleotide sequence ID" value="NZ_RSED01000028.1"/>
</dbReference>
<gene>
    <name evidence="3" type="ORF">EIP75_22045</name>
</gene>
<feature type="region of interest" description="Disordered" evidence="1">
    <location>
        <begin position="110"/>
        <end position="141"/>
    </location>
</feature>
<dbReference type="AlphaFoldDB" id="A0A3R8T8N2"/>
<keyword evidence="2" id="KW-0732">Signal</keyword>
<evidence type="ECO:0000313" key="4">
    <source>
        <dbReference type="Proteomes" id="UP000269265"/>
    </source>
</evidence>
<organism evidence="3 4">
    <name type="scientific">Aquabacterium soli</name>
    <dbReference type="NCBI Taxonomy" id="2493092"/>
    <lineage>
        <taxon>Bacteria</taxon>
        <taxon>Pseudomonadati</taxon>
        <taxon>Pseudomonadota</taxon>
        <taxon>Betaproteobacteria</taxon>
        <taxon>Burkholderiales</taxon>
        <taxon>Aquabacterium</taxon>
    </lineage>
</organism>
<keyword evidence="4" id="KW-1185">Reference proteome</keyword>
<protein>
    <recommendedName>
        <fullName evidence="5">Single Cache domain-containing protein</fullName>
    </recommendedName>
</protein>
<dbReference type="Proteomes" id="UP000269265">
    <property type="component" value="Unassembled WGS sequence"/>
</dbReference>
<dbReference type="EMBL" id="RSED01000028">
    <property type="protein sequence ID" value="RRS01078.1"/>
    <property type="molecule type" value="Genomic_DNA"/>
</dbReference>
<comment type="caution">
    <text evidence="3">The sequence shown here is derived from an EMBL/GenBank/DDBJ whole genome shotgun (WGS) entry which is preliminary data.</text>
</comment>
<evidence type="ECO:0000313" key="3">
    <source>
        <dbReference type="EMBL" id="RRS01078.1"/>
    </source>
</evidence>
<name>A0A3R8T8N2_9BURK</name>
<dbReference type="OrthoDB" id="7064861at2"/>
<evidence type="ECO:0008006" key="5">
    <source>
        <dbReference type="Google" id="ProtNLM"/>
    </source>
</evidence>
<evidence type="ECO:0000256" key="2">
    <source>
        <dbReference type="SAM" id="SignalP"/>
    </source>
</evidence>
<feature type="chain" id="PRO_5018775248" description="Single Cache domain-containing protein" evidence="2">
    <location>
        <begin position="24"/>
        <end position="141"/>
    </location>
</feature>
<proteinExistence type="predicted"/>
<reference evidence="3 4" key="1">
    <citation type="submission" date="2018-12" db="EMBL/GenBank/DDBJ databases">
        <title>The whole draft genome of Aquabacterium sp. SJQ9.</title>
        <authorList>
            <person name="Sun L."/>
            <person name="Gao X."/>
            <person name="Chen W."/>
            <person name="Huang K."/>
        </authorList>
    </citation>
    <scope>NUCLEOTIDE SEQUENCE [LARGE SCALE GENOMIC DNA]</scope>
    <source>
        <strain evidence="3 4">SJQ9</strain>
    </source>
</reference>